<evidence type="ECO:0000256" key="2">
    <source>
        <dbReference type="ARBA" id="ARBA00022801"/>
    </source>
</evidence>
<dbReference type="InterPro" id="IPR023214">
    <property type="entry name" value="HAD_sf"/>
</dbReference>
<evidence type="ECO:0000256" key="1">
    <source>
        <dbReference type="ARBA" id="ARBA00022723"/>
    </source>
</evidence>
<protein>
    <submittedName>
        <fullName evidence="4">HAD-IB family hydrolase</fullName>
    </submittedName>
</protein>
<comment type="caution">
    <text evidence="4">The sequence shown here is derived from an EMBL/GenBank/DDBJ whole genome shotgun (WGS) entry which is preliminary data.</text>
</comment>
<name>A0A2W5TWA2_9BACT</name>
<dbReference type="InterPro" id="IPR006385">
    <property type="entry name" value="HAD_hydro_SerB1"/>
</dbReference>
<dbReference type="NCBIfam" id="TIGR01488">
    <property type="entry name" value="HAD-SF-IB"/>
    <property type="match status" value="1"/>
</dbReference>
<dbReference type="Proteomes" id="UP000249061">
    <property type="component" value="Unassembled WGS sequence"/>
</dbReference>
<keyword evidence="3" id="KW-0460">Magnesium</keyword>
<proteinExistence type="predicted"/>
<evidence type="ECO:0000313" key="4">
    <source>
        <dbReference type="EMBL" id="PZR18712.1"/>
    </source>
</evidence>
<dbReference type="Gene3D" id="1.20.1440.100">
    <property type="entry name" value="SG protein - dephosphorylation function"/>
    <property type="match status" value="1"/>
</dbReference>
<dbReference type="EMBL" id="QFQP01000001">
    <property type="protein sequence ID" value="PZR18712.1"/>
    <property type="molecule type" value="Genomic_DNA"/>
</dbReference>
<dbReference type="GO" id="GO:0046872">
    <property type="term" value="F:metal ion binding"/>
    <property type="evidence" value="ECO:0007669"/>
    <property type="project" value="UniProtKB-KW"/>
</dbReference>
<dbReference type="InterPro" id="IPR036412">
    <property type="entry name" value="HAD-like_sf"/>
</dbReference>
<reference evidence="4 5" key="1">
    <citation type="submission" date="2017-08" db="EMBL/GenBank/DDBJ databases">
        <title>Infants hospitalized years apart are colonized by the same room-sourced microbial strains.</title>
        <authorList>
            <person name="Brooks B."/>
            <person name="Olm M.R."/>
            <person name="Firek B.A."/>
            <person name="Baker R."/>
            <person name="Thomas B.C."/>
            <person name="Morowitz M.J."/>
            <person name="Banfield J.F."/>
        </authorList>
    </citation>
    <scope>NUCLEOTIDE SEQUENCE [LARGE SCALE GENOMIC DNA]</scope>
    <source>
        <strain evidence="4">S2_003_000_R2_14</strain>
    </source>
</reference>
<gene>
    <name evidence="4" type="ORF">DI536_02205</name>
</gene>
<dbReference type="Gene3D" id="3.40.50.1000">
    <property type="entry name" value="HAD superfamily/HAD-like"/>
    <property type="match status" value="1"/>
</dbReference>
<dbReference type="Pfam" id="PF12710">
    <property type="entry name" value="HAD"/>
    <property type="match status" value="1"/>
</dbReference>
<organism evidence="4 5">
    <name type="scientific">Archangium gephyra</name>
    <dbReference type="NCBI Taxonomy" id="48"/>
    <lineage>
        <taxon>Bacteria</taxon>
        <taxon>Pseudomonadati</taxon>
        <taxon>Myxococcota</taxon>
        <taxon>Myxococcia</taxon>
        <taxon>Myxococcales</taxon>
        <taxon>Cystobacterineae</taxon>
        <taxon>Archangiaceae</taxon>
        <taxon>Archangium</taxon>
    </lineage>
</organism>
<dbReference type="GO" id="GO:0016787">
    <property type="term" value="F:hydrolase activity"/>
    <property type="evidence" value="ECO:0007669"/>
    <property type="project" value="UniProtKB-KW"/>
</dbReference>
<accession>A0A2W5TWA2</accession>
<keyword evidence="2 4" id="KW-0378">Hydrolase</keyword>
<dbReference type="InterPro" id="IPR050582">
    <property type="entry name" value="HAD-like_SerB"/>
</dbReference>
<dbReference type="PANTHER" id="PTHR43344">
    <property type="entry name" value="PHOSPHOSERINE PHOSPHATASE"/>
    <property type="match status" value="1"/>
</dbReference>
<dbReference type="NCBIfam" id="TIGR01490">
    <property type="entry name" value="HAD-SF-IB-hyp1"/>
    <property type="match status" value="1"/>
</dbReference>
<dbReference type="PANTHER" id="PTHR43344:SF13">
    <property type="entry name" value="PHOSPHATASE RV3661-RELATED"/>
    <property type="match status" value="1"/>
</dbReference>
<evidence type="ECO:0000313" key="5">
    <source>
        <dbReference type="Proteomes" id="UP000249061"/>
    </source>
</evidence>
<dbReference type="AlphaFoldDB" id="A0A2W5TWA2"/>
<sequence>MGALVKPHAHETPKAPTGKAAFFDIDGTLISTNVVHAYGYYAMNEGSVGGILKRTLGTVAKLPVFAGLNVVDRKIFNEYFYRQYEGLTEDRLLTLSEDLFEDVIKAAIFKKAQDLLDEARRAGCKVVLVTGALDFTMRPLARHFGVDDMIANRMQYVGGKATGKVIPPIIEGANKANVIREYCETHGISLMKSYAYTDSASDYAMLTVVGRPTAVNPDIRLRALARSYNWPILDVR</sequence>
<dbReference type="SUPFAM" id="SSF56784">
    <property type="entry name" value="HAD-like"/>
    <property type="match status" value="1"/>
</dbReference>
<evidence type="ECO:0000256" key="3">
    <source>
        <dbReference type="ARBA" id="ARBA00022842"/>
    </source>
</evidence>
<keyword evidence="1" id="KW-0479">Metal-binding</keyword>